<dbReference type="AlphaFoldDB" id="A0A5B7DFX5"/>
<name>A0A5B7DFX5_PORTR</name>
<comment type="caution">
    <text evidence="2">The sequence shown here is derived from an EMBL/GenBank/DDBJ whole genome shotgun (WGS) entry which is preliminary data.</text>
</comment>
<evidence type="ECO:0000256" key="1">
    <source>
        <dbReference type="SAM" id="MobiDB-lite"/>
    </source>
</evidence>
<dbReference type="EMBL" id="VSRR010000834">
    <property type="protein sequence ID" value="MPC20104.1"/>
    <property type="molecule type" value="Genomic_DNA"/>
</dbReference>
<evidence type="ECO:0000313" key="3">
    <source>
        <dbReference type="Proteomes" id="UP000324222"/>
    </source>
</evidence>
<keyword evidence="3" id="KW-1185">Reference proteome</keyword>
<evidence type="ECO:0000313" key="2">
    <source>
        <dbReference type="EMBL" id="MPC20104.1"/>
    </source>
</evidence>
<feature type="compositionally biased region" description="Basic and acidic residues" evidence="1">
    <location>
        <begin position="59"/>
        <end position="74"/>
    </location>
</feature>
<feature type="compositionally biased region" description="Basic and acidic residues" evidence="1">
    <location>
        <begin position="1"/>
        <end position="15"/>
    </location>
</feature>
<organism evidence="2 3">
    <name type="scientific">Portunus trituberculatus</name>
    <name type="common">Swimming crab</name>
    <name type="synonym">Neptunus trituberculatus</name>
    <dbReference type="NCBI Taxonomy" id="210409"/>
    <lineage>
        <taxon>Eukaryota</taxon>
        <taxon>Metazoa</taxon>
        <taxon>Ecdysozoa</taxon>
        <taxon>Arthropoda</taxon>
        <taxon>Crustacea</taxon>
        <taxon>Multicrustacea</taxon>
        <taxon>Malacostraca</taxon>
        <taxon>Eumalacostraca</taxon>
        <taxon>Eucarida</taxon>
        <taxon>Decapoda</taxon>
        <taxon>Pleocyemata</taxon>
        <taxon>Brachyura</taxon>
        <taxon>Eubrachyura</taxon>
        <taxon>Portunoidea</taxon>
        <taxon>Portunidae</taxon>
        <taxon>Portuninae</taxon>
        <taxon>Portunus</taxon>
    </lineage>
</organism>
<gene>
    <name evidence="2" type="ORF">E2C01_013035</name>
</gene>
<reference evidence="2 3" key="1">
    <citation type="submission" date="2019-05" db="EMBL/GenBank/DDBJ databases">
        <title>Another draft genome of Portunus trituberculatus and its Hox gene families provides insights of decapod evolution.</title>
        <authorList>
            <person name="Jeong J.-H."/>
            <person name="Song I."/>
            <person name="Kim S."/>
            <person name="Choi T."/>
            <person name="Kim D."/>
            <person name="Ryu S."/>
            <person name="Kim W."/>
        </authorList>
    </citation>
    <scope>NUCLEOTIDE SEQUENCE [LARGE SCALE GENOMIC DNA]</scope>
    <source>
        <tissue evidence="2">Muscle</tissue>
    </source>
</reference>
<protein>
    <submittedName>
        <fullName evidence="2">Uncharacterized protein</fullName>
    </submittedName>
</protein>
<proteinExistence type="predicted"/>
<accession>A0A5B7DFX5</accession>
<dbReference type="Proteomes" id="UP000324222">
    <property type="component" value="Unassembled WGS sequence"/>
</dbReference>
<feature type="region of interest" description="Disordered" evidence="1">
    <location>
        <begin position="1"/>
        <end position="89"/>
    </location>
</feature>
<sequence>MSPEGERRWEREMRPVRNSRPHQKQQHSLSPLEAAVPEATSHSPKHPPEDLGDVLGPVGREEHQEEATHDEHHPSQLHAFKFDMVPLDV</sequence>